<gene>
    <name evidence="9" type="ORF">MNBD_ALPHA06-1960</name>
</gene>
<name>A0A3B0RI46_9ZZZZ</name>
<feature type="domain" description="Fatty acid hydroxylase" evidence="8">
    <location>
        <begin position="86"/>
        <end position="221"/>
    </location>
</feature>
<evidence type="ECO:0000256" key="2">
    <source>
        <dbReference type="ARBA" id="ARBA00022692"/>
    </source>
</evidence>
<evidence type="ECO:0000259" key="8">
    <source>
        <dbReference type="Pfam" id="PF04116"/>
    </source>
</evidence>
<evidence type="ECO:0000256" key="4">
    <source>
        <dbReference type="ARBA" id="ARBA00023002"/>
    </source>
</evidence>
<dbReference type="GO" id="GO:0016020">
    <property type="term" value="C:membrane"/>
    <property type="evidence" value="ECO:0007669"/>
    <property type="project" value="GOC"/>
</dbReference>
<dbReference type="GO" id="GO:0006643">
    <property type="term" value="P:membrane lipid metabolic process"/>
    <property type="evidence" value="ECO:0007669"/>
    <property type="project" value="TreeGrafter"/>
</dbReference>
<dbReference type="GO" id="GO:0005506">
    <property type="term" value="F:iron ion binding"/>
    <property type="evidence" value="ECO:0007669"/>
    <property type="project" value="InterPro"/>
</dbReference>
<evidence type="ECO:0000256" key="3">
    <source>
        <dbReference type="ARBA" id="ARBA00022989"/>
    </source>
</evidence>
<accession>A0A3B0RI46</accession>
<keyword evidence="5" id="KW-0443">Lipid metabolism</keyword>
<dbReference type="PANTHER" id="PTHR21624">
    <property type="entry name" value="STEROL DESATURASE-RELATED PROTEIN"/>
    <property type="match status" value="1"/>
</dbReference>
<reference evidence="9" key="1">
    <citation type="submission" date="2018-06" db="EMBL/GenBank/DDBJ databases">
        <authorList>
            <person name="Zhirakovskaya E."/>
        </authorList>
    </citation>
    <scope>NUCLEOTIDE SEQUENCE</scope>
</reference>
<dbReference type="GO" id="GO:0005783">
    <property type="term" value="C:endoplasmic reticulum"/>
    <property type="evidence" value="ECO:0007669"/>
    <property type="project" value="TreeGrafter"/>
</dbReference>
<evidence type="ECO:0000256" key="5">
    <source>
        <dbReference type="ARBA" id="ARBA00023098"/>
    </source>
</evidence>
<keyword evidence="4" id="KW-0560">Oxidoreductase</keyword>
<dbReference type="InterPro" id="IPR006694">
    <property type="entry name" value="Fatty_acid_hydroxylase"/>
</dbReference>
<protein>
    <submittedName>
        <fullName evidence="9">Fatty acid hydroxylase family (Carotene hydroxylase/sterol desaturase)</fullName>
    </submittedName>
</protein>
<proteinExistence type="predicted"/>
<dbReference type="GO" id="GO:0008610">
    <property type="term" value="P:lipid biosynthetic process"/>
    <property type="evidence" value="ECO:0007669"/>
    <property type="project" value="InterPro"/>
</dbReference>
<feature type="transmembrane region" description="Helical" evidence="7">
    <location>
        <begin position="43"/>
        <end position="75"/>
    </location>
</feature>
<dbReference type="GO" id="GO:0050479">
    <property type="term" value="F:glyceryl-ether monooxygenase activity"/>
    <property type="evidence" value="ECO:0007669"/>
    <property type="project" value="TreeGrafter"/>
</dbReference>
<feature type="transmembrane region" description="Helical" evidence="7">
    <location>
        <begin position="81"/>
        <end position="100"/>
    </location>
</feature>
<keyword evidence="6 7" id="KW-0472">Membrane</keyword>
<evidence type="ECO:0000256" key="6">
    <source>
        <dbReference type="ARBA" id="ARBA00023136"/>
    </source>
</evidence>
<keyword evidence="2 7" id="KW-0812">Transmembrane</keyword>
<dbReference type="Pfam" id="PF04116">
    <property type="entry name" value="FA_hydroxylase"/>
    <property type="match status" value="1"/>
</dbReference>
<feature type="transmembrane region" description="Helical" evidence="7">
    <location>
        <begin position="141"/>
        <end position="170"/>
    </location>
</feature>
<feature type="transmembrane region" description="Helical" evidence="7">
    <location>
        <begin position="12"/>
        <end position="31"/>
    </location>
</feature>
<dbReference type="AlphaFoldDB" id="A0A3B0RI46"/>
<keyword evidence="3 7" id="KW-1133">Transmembrane helix</keyword>
<evidence type="ECO:0000256" key="1">
    <source>
        <dbReference type="ARBA" id="ARBA00004127"/>
    </source>
</evidence>
<comment type="subcellular location">
    <subcellularLocation>
        <location evidence="1">Endomembrane system</location>
        <topology evidence="1">Multi-pass membrane protein</topology>
    </subcellularLocation>
</comment>
<dbReference type="InterPro" id="IPR051689">
    <property type="entry name" value="Sterol_desaturase/TMEM195"/>
</dbReference>
<dbReference type="EMBL" id="UOEE01000126">
    <property type="protein sequence ID" value="VAV91512.1"/>
    <property type="molecule type" value="Genomic_DNA"/>
</dbReference>
<evidence type="ECO:0000313" key="9">
    <source>
        <dbReference type="EMBL" id="VAV91512.1"/>
    </source>
</evidence>
<sequence>MPENLPDINVSSLAGPLYVILILLEIIAIKIRGKGGTYEAKDAAASIFMGAGSAMVNAAYGVITAALFITIYNFAPVKIPFSIWSFAACFVLWDLTYYWAHRYYHRSRWGWAAHVIHHSSQHYNLSTALRQSWTGFWSGAFVLYIPLALLGFHPALIVLCGGLNLIYQFWFHTEFIDKCPKWFEAVMNTPSHHRVHHAKNPRYLDANYAGVFIIWDKMFGTFVPELKSDAPDYGLVSDIGTFNPLRIFSHEYVGIFKDITQSGLSLWQRILYVFAPPGWCHDGSRTSSEQIKQAFVQKHPKSKGNPGLPD</sequence>
<dbReference type="PANTHER" id="PTHR21624:SF1">
    <property type="entry name" value="ALKYLGLYCEROL MONOOXYGENASE"/>
    <property type="match status" value="1"/>
</dbReference>
<organism evidence="9">
    <name type="scientific">hydrothermal vent metagenome</name>
    <dbReference type="NCBI Taxonomy" id="652676"/>
    <lineage>
        <taxon>unclassified sequences</taxon>
        <taxon>metagenomes</taxon>
        <taxon>ecological metagenomes</taxon>
    </lineage>
</organism>
<evidence type="ECO:0000256" key="7">
    <source>
        <dbReference type="SAM" id="Phobius"/>
    </source>
</evidence>